<dbReference type="InterPro" id="IPR003660">
    <property type="entry name" value="HAMP_dom"/>
</dbReference>
<keyword evidence="9" id="KW-0067">ATP-binding</keyword>
<dbReference type="OrthoDB" id="9804645at2"/>
<comment type="catalytic activity">
    <reaction evidence="1">
        <text>ATP + protein L-histidine = ADP + protein N-phospho-L-histidine.</text>
        <dbReference type="EC" id="2.7.13.3"/>
    </reaction>
</comment>
<dbReference type="InterPro" id="IPR036890">
    <property type="entry name" value="HATPase_C_sf"/>
</dbReference>
<dbReference type="Proteomes" id="UP000050378">
    <property type="component" value="Unassembled WGS sequence"/>
</dbReference>
<dbReference type="PATRIC" id="fig|570156.3.peg.794"/>
<feature type="transmembrane region" description="Helical" evidence="10">
    <location>
        <begin position="136"/>
        <end position="158"/>
    </location>
</feature>
<evidence type="ECO:0000256" key="3">
    <source>
        <dbReference type="ARBA" id="ARBA00012438"/>
    </source>
</evidence>
<protein>
    <recommendedName>
        <fullName evidence="3">histidine kinase</fullName>
        <ecNumber evidence="3">2.7.13.3</ecNumber>
    </recommendedName>
</protein>
<dbReference type="SMART" id="SM00387">
    <property type="entry name" value="HATPase_c"/>
    <property type="match status" value="1"/>
</dbReference>
<dbReference type="AlphaFoldDB" id="A0A0P7EQG1"/>
<keyword evidence="10" id="KW-0472">Membrane</keyword>
<dbReference type="EMBL" id="LJTC01000002">
    <property type="protein sequence ID" value="KPM84950.1"/>
    <property type="molecule type" value="Genomic_DNA"/>
</dbReference>
<dbReference type="Pfam" id="PF00512">
    <property type="entry name" value="HisKA"/>
    <property type="match status" value="1"/>
</dbReference>
<keyword evidence="10" id="KW-1133">Transmembrane helix</keyword>
<dbReference type="PANTHER" id="PTHR44936:SF10">
    <property type="entry name" value="SENSOR PROTEIN RSTB"/>
    <property type="match status" value="1"/>
</dbReference>
<keyword evidence="6" id="KW-0808">Transferase</keyword>
<dbReference type="EC" id="2.7.13.3" evidence="3"/>
<feature type="domain" description="Histidine kinase" evidence="11">
    <location>
        <begin position="215"/>
        <end position="428"/>
    </location>
</feature>
<dbReference type="STRING" id="570156.AOG27_04060"/>
<dbReference type="GO" id="GO:0005524">
    <property type="term" value="F:ATP binding"/>
    <property type="evidence" value="ECO:0007669"/>
    <property type="project" value="UniProtKB-KW"/>
</dbReference>
<dbReference type="InterPro" id="IPR003594">
    <property type="entry name" value="HATPase_dom"/>
</dbReference>
<name>A0A0P7EQG1_9GAMM</name>
<comment type="subcellular location">
    <subcellularLocation>
        <location evidence="2">Cell membrane</location>
        <topology evidence="2">Multi-pass membrane protein</topology>
    </subcellularLocation>
</comment>
<keyword evidence="4" id="KW-1003">Cell membrane</keyword>
<comment type="caution">
    <text evidence="13">The sequence shown here is derived from an EMBL/GenBank/DDBJ whole genome shotgun (WGS) entry which is preliminary data.</text>
</comment>
<dbReference type="InterPro" id="IPR036097">
    <property type="entry name" value="HisK_dim/P_sf"/>
</dbReference>
<dbReference type="InterPro" id="IPR003661">
    <property type="entry name" value="HisK_dim/P_dom"/>
</dbReference>
<dbReference type="PANTHER" id="PTHR44936">
    <property type="entry name" value="SENSOR PROTEIN CREC"/>
    <property type="match status" value="1"/>
</dbReference>
<evidence type="ECO:0000256" key="6">
    <source>
        <dbReference type="ARBA" id="ARBA00022679"/>
    </source>
</evidence>
<dbReference type="SUPFAM" id="SSF47384">
    <property type="entry name" value="Homodimeric domain of signal transducing histidine kinase"/>
    <property type="match status" value="1"/>
</dbReference>
<evidence type="ECO:0000256" key="1">
    <source>
        <dbReference type="ARBA" id="ARBA00000085"/>
    </source>
</evidence>
<evidence type="ECO:0000256" key="7">
    <source>
        <dbReference type="ARBA" id="ARBA00022741"/>
    </source>
</evidence>
<evidence type="ECO:0000313" key="14">
    <source>
        <dbReference type="Proteomes" id="UP000050378"/>
    </source>
</evidence>
<evidence type="ECO:0000256" key="9">
    <source>
        <dbReference type="ARBA" id="ARBA00022840"/>
    </source>
</evidence>
<evidence type="ECO:0000259" key="12">
    <source>
        <dbReference type="PROSITE" id="PS50885"/>
    </source>
</evidence>
<dbReference type="Gene3D" id="1.10.287.130">
    <property type="match status" value="1"/>
</dbReference>
<keyword evidence="10" id="KW-0812">Transmembrane</keyword>
<dbReference type="RefSeq" id="WP_054551709.1">
    <property type="nucleotide sequence ID" value="NZ_LJTC01000002.1"/>
</dbReference>
<keyword evidence="7" id="KW-0547">Nucleotide-binding</keyword>
<sequence>MKKFYLSLLGSALLSIIVLGWLIDAFSQQTQAPQDVFSSETQMIKGFAKQIAKLDAKQREQAITDINQDFAVQLEYRPTQSLALPHSLLAQMTQPSGLILEDQQGYYLLYSEAALGTHHLKMRLDKDLTHEQGNDVLLTLLFYAGLCVFMGFIIAPLAKRLTVLNEAAKRFAKGDLKSRIHLSHFTYIKDVELTFNRMASQIEKLLDENKLMASSLSHDIRTPIACLRFGLEAAQDCSSEEKRLEYLARMENDLDQMESMLKSYLAFATLEQKANQLTFNHSDLETYILTLIHQIEPKVEQHGLRINHRVEGEDICADLHWLARAIVNLLSNACDFAESEILLSATSTSELVTIKVEDDGPGVSEQNWQKVFSPFFQEQTHRNRDGESYGLGLAIVAKVADWHHGTVSVTKSEQLRGACFTLSIQNKSL</sequence>
<reference evidence="13 14" key="1">
    <citation type="submission" date="2015-09" db="EMBL/GenBank/DDBJ databases">
        <title>Draft Genome Sequence of Pseudoalteromonas lipolytica UCD-48B.</title>
        <authorList>
            <person name="Krusor M."/>
            <person name="Coil D.A."/>
            <person name="Lang J.M."/>
            <person name="Eisen J.A."/>
            <person name="Alexiev A."/>
        </authorList>
    </citation>
    <scope>NUCLEOTIDE SEQUENCE [LARGE SCALE GENOMIC DNA]</scope>
    <source>
        <strain evidence="13 14">UCD-48B</strain>
    </source>
</reference>
<dbReference type="SUPFAM" id="SSF55874">
    <property type="entry name" value="ATPase domain of HSP90 chaperone/DNA topoisomerase II/histidine kinase"/>
    <property type="match status" value="1"/>
</dbReference>
<dbReference type="InterPro" id="IPR050980">
    <property type="entry name" value="2C_sensor_his_kinase"/>
</dbReference>
<accession>A0A0P7EQG1</accession>
<organism evidence="13 14">
    <name type="scientific">Pseudoalteromonas lipolytica</name>
    <dbReference type="NCBI Taxonomy" id="570156"/>
    <lineage>
        <taxon>Bacteria</taxon>
        <taxon>Pseudomonadati</taxon>
        <taxon>Pseudomonadota</taxon>
        <taxon>Gammaproteobacteria</taxon>
        <taxon>Alteromonadales</taxon>
        <taxon>Pseudoalteromonadaceae</taxon>
        <taxon>Pseudoalteromonas</taxon>
    </lineage>
</organism>
<dbReference type="GO" id="GO:0005886">
    <property type="term" value="C:plasma membrane"/>
    <property type="evidence" value="ECO:0007669"/>
    <property type="project" value="UniProtKB-SubCell"/>
</dbReference>
<evidence type="ECO:0000313" key="13">
    <source>
        <dbReference type="EMBL" id="KPM84950.1"/>
    </source>
</evidence>
<gene>
    <name evidence="13" type="ORF">AOG27_04060</name>
</gene>
<dbReference type="InterPro" id="IPR004358">
    <property type="entry name" value="Sig_transdc_His_kin-like_C"/>
</dbReference>
<evidence type="ECO:0000256" key="2">
    <source>
        <dbReference type="ARBA" id="ARBA00004651"/>
    </source>
</evidence>
<evidence type="ECO:0000256" key="5">
    <source>
        <dbReference type="ARBA" id="ARBA00022553"/>
    </source>
</evidence>
<evidence type="ECO:0000256" key="8">
    <source>
        <dbReference type="ARBA" id="ARBA00022777"/>
    </source>
</evidence>
<dbReference type="Pfam" id="PF02518">
    <property type="entry name" value="HATPase_c"/>
    <property type="match status" value="1"/>
</dbReference>
<dbReference type="CDD" id="cd00082">
    <property type="entry name" value="HisKA"/>
    <property type="match status" value="1"/>
</dbReference>
<dbReference type="InterPro" id="IPR005467">
    <property type="entry name" value="His_kinase_dom"/>
</dbReference>
<dbReference type="PROSITE" id="PS50109">
    <property type="entry name" value="HIS_KIN"/>
    <property type="match status" value="1"/>
</dbReference>
<proteinExistence type="predicted"/>
<dbReference type="SMART" id="SM00388">
    <property type="entry name" value="HisKA"/>
    <property type="match status" value="1"/>
</dbReference>
<dbReference type="PRINTS" id="PR00344">
    <property type="entry name" value="BCTRLSENSOR"/>
</dbReference>
<evidence type="ECO:0000256" key="10">
    <source>
        <dbReference type="SAM" id="Phobius"/>
    </source>
</evidence>
<keyword evidence="8 13" id="KW-0418">Kinase</keyword>
<keyword evidence="5" id="KW-0597">Phosphoprotein</keyword>
<evidence type="ECO:0000259" key="11">
    <source>
        <dbReference type="PROSITE" id="PS50109"/>
    </source>
</evidence>
<feature type="domain" description="HAMP" evidence="12">
    <location>
        <begin position="155"/>
        <end position="207"/>
    </location>
</feature>
<dbReference type="PROSITE" id="PS50885">
    <property type="entry name" value="HAMP"/>
    <property type="match status" value="1"/>
</dbReference>
<dbReference type="GO" id="GO:0000155">
    <property type="term" value="F:phosphorelay sensor kinase activity"/>
    <property type="evidence" value="ECO:0007669"/>
    <property type="project" value="InterPro"/>
</dbReference>
<dbReference type="Gene3D" id="3.30.565.10">
    <property type="entry name" value="Histidine kinase-like ATPase, C-terminal domain"/>
    <property type="match status" value="1"/>
</dbReference>
<evidence type="ECO:0000256" key="4">
    <source>
        <dbReference type="ARBA" id="ARBA00022475"/>
    </source>
</evidence>
<dbReference type="CDD" id="cd06225">
    <property type="entry name" value="HAMP"/>
    <property type="match status" value="1"/>
</dbReference>